<dbReference type="Proteomes" id="UP000476176">
    <property type="component" value="Unassembled WGS sequence"/>
</dbReference>
<dbReference type="EMBL" id="QXGC01000381">
    <property type="protein sequence ID" value="KAE9238623.1"/>
    <property type="molecule type" value="Genomic_DNA"/>
</dbReference>
<sequence length="178" mass="20192">MQPDEETWCQAIEDEEAACAVVVEAENALRQLFQHHLASSPTVDDAVSELDLQRSEYARMLRATDQTDAVFHHAQWGGIIAQRDHRRVDHEQRVQVVLQQAQTGQLHASATAATRWRKSFRENGSSPRSTKRLNLGPRRLIRLSRLPEVDRTSFAAVTLKTARTVAMLATPRPFRSTR</sequence>
<dbReference type="AlphaFoldDB" id="A0A6G0P768"/>
<proteinExistence type="predicted"/>
<organism evidence="1 2">
    <name type="scientific">Phytophthora fragariae</name>
    <dbReference type="NCBI Taxonomy" id="53985"/>
    <lineage>
        <taxon>Eukaryota</taxon>
        <taxon>Sar</taxon>
        <taxon>Stramenopiles</taxon>
        <taxon>Oomycota</taxon>
        <taxon>Peronosporomycetes</taxon>
        <taxon>Peronosporales</taxon>
        <taxon>Peronosporaceae</taxon>
        <taxon>Phytophthora</taxon>
    </lineage>
</organism>
<comment type="caution">
    <text evidence="1">The sequence shown here is derived from an EMBL/GenBank/DDBJ whole genome shotgun (WGS) entry which is preliminary data.</text>
</comment>
<gene>
    <name evidence="1" type="ORF">PF004_g8267</name>
</gene>
<name>A0A6G0P768_9STRA</name>
<accession>A0A6G0P768</accession>
<protein>
    <submittedName>
        <fullName evidence="1">Uncharacterized protein</fullName>
    </submittedName>
</protein>
<evidence type="ECO:0000313" key="1">
    <source>
        <dbReference type="EMBL" id="KAE9238623.1"/>
    </source>
</evidence>
<reference evidence="1 2" key="1">
    <citation type="submission" date="2018-09" db="EMBL/GenBank/DDBJ databases">
        <title>Genomic investigation of the strawberry pathogen Phytophthora fragariae indicates pathogenicity is determined by transcriptional variation in three key races.</title>
        <authorList>
            <person name="Adams T.M."/>
            <person name="Armitage A.D."/>
            <person name="Sobczyk M.K."/>
            <person name="Bates H.J."/>
            <person name="Dunwell J.M."/>
            <person name="Nellist C.F."/>
            <person name="Harrison R.J."/>
        </authorList>
    </citation>
    <scope>NUCLEOTIDE SEQUENCE [LARGE SCALE GENOMIC DNA]</scope>
    <source>
        <strain evidence="1 2">BC-23</strain>
    </source>
</reference>
<evidence type="ECO:0000313" key="2">
    <source>
        <dbReference type="Proteomes" id="UP000476176"/>
    </source>
</evidence>